<keyword evidence="3" id="KW-1185">Reference proteome</keyword>
<gene>
    <name evidence="2" type="ORF">LIN78_16860</name>
</gene>
<dbReference type="SUPFAM" id="SSF53167">
    <property type="entry name" value="Purine and uridine phosphorylases"/>
    <property type="match status" value="1"/>
</dbReference>
<dbReference type="PANTHER" id="PTHR46832">
    <property type="entry name" value="5'-METHYLTHIOADENOSINE/S-ADENOSYLHOMOCYSTEINE NUCLEOSIDASE"/>
    <property type="match status" value="1"/>
</dbReference>
<name>A0ABS8DAI0_9NEIS</name>
<accession>A0ABS8DAI0</accession>
<feature type="domain" description="Nucleoside phosphorylase" evidence="1">
    <location>
        <begin position="21"/>
        <end position="196"/>
    </location>
</feature>
<dbReference type="Pfam" id="PF01048">
    <property type="entry name" value="PNP_UDP_1"/>
    <property type="match status" value="1"/>
</dbReference>
<dbReference type="EMBL" id="JAJBZT010000013">
    <property type="protein sequence ID" value="MCB6185219.1"/>
    <property type="molecule type" value="Genomic_DNA"/>
</dbReference>
<reference evidence="2" key="1">
    <citation type="submission" date="2021-10" db="EMBL/GenBank/DDBJ databases">
        <title>The complete genome sequence of Leeia sp. TBRC 13508.</title>
        <authorList>
            <person name="Charoenyingcharoen P."/>
            <person name="Yukphan P."/>
        </authorList>
    </citation>
    <scope>NUCLEOTIDE SEQUENCE</scope>
    <source>
        <strain evidence="2">TBRC 13508</strain>
    </source>
</reference>
<dbReference type="Gene3D" id="3.40.50.1580">
    <property type="entry name" value="Nucleoside phosphorylase domain"/>
    <property type="match status" value="1"/>
</dbReference>
<evidence type="ECO:0000259" key="1">
    <source>
        <dbReference type="Pfam" id="PF01048"/>
    </source>
</evidence>
<dbReference type="InterPro" id="IPR000845">
    <property type="entry name" value="Nucleoside_phosphorylase_d"/>
</dbReference>
<protein>
    <submittedName>
        <fullName evidence="2">Purine phosphorylase</fullName>
    </submittedName>
</protein>
<organism evidence="2 3">
    <name type="scientific">Leeia speluncae</name>
    <dbReference type="NCBI Taxonomy" id="2884804"/>
    <lineage>
        <taxon>Bacteria</taxon>
        <taxon>Pseudomonadati</taxon>
        <taxon>Pseudomonadota</taxon>
        <taxon>Betaproteobacteria</taxon>
        <taxon>Neisseriales</taxon>
        <taxon>Leeiaceae</taxon>
        <taxon>Leeia</taxon>
    </lineage>
</organism>
<evidence type="ECO:0000313" key="3">
    <source>
        <dbReference type="Proteomes" id="UP001165395"/>
    </source>
</evidence>
<comment type="caution">
    <text evidence="2">The sequence shown here is derived from an EMBL/GenBank/DDBJ whole genome shotgun (WGS) entry which is preliminary data.</text>
</comment>
<evidence type="ECO:0000313" key="2">
    <source>
        <dbReference type="EMBL" id="MCB6185219.1"/>
    </source>
</evidence>
<dbReference type="RefSeq" id="WP_227182050.1">
    <property type="nucleotide sequence ID" value="NZ_JAJBZT010000013.1"/>
</dbReference>
<dbReference type="Proteomes" id="UP001165395">
    <property type="component" value="Unassembled WGS sequence"/>
</dbReference>
<dbReference type="PANTHER" id="PTHR46832:SF1">
    <property type="entry name" value="5'-METHYLTHIOADENOSINE_S-ADENOSYLHOMOCYSTEINE NUCLEOSIDASE"/>
    <property type="match status" value="1"/>
</dbReference>
<proteinExistence type="predicted"/>
<dbReference type="InterPro" id="IPR035994">
    <property type="entry name" value="Nucleoside_phosphorylase_sf"/>
</dbReference>
<sequence length="202" mass="22249">MKIVVMFPTASEAQWFEAPNVLKVISGVGITDTAYSTLKVIHEHQPDWIILAGIAGYFPHSNLKIGDTRLVSQEVEGDLGFYTEQGFVHLADLALDMAFERRKELCCPHLSKIGGGFETAKGLTANTALSPLPDTRGADLENMEGAAFFHVCLKENQPFIEIRTISNEVKLGHGDWDMEGAIRQLTTQLHALIDQLQAKVDS</sequence>